<proteinExistence type="predicted"/>
<protein>
    <recommendedName>
        <fullName evidence="2">HNH endonuclease</fullName>
    </recommendedName>
</protein>
<name>A0A6C0IKV0_9ZZZZ</name>
<evidence type="ECO:0008006" key="2">
    <source>
        <dbReference type="Google" id="ProtNLM"/>
    </source>
</evidence>
<sequence length="184" mass="22256">MSKEKKIINISGQNNRYQMKKVTKVNEGKPIKKTNVSTTWKFDRKYFKHEEQILLIRDLSNLEVDEVIKKQITSKIYSYKQQDMKKKNYDRTSENYKDLIDFDTIIKEMITCDLKCHYCLEEMLILYENVRDNSQWTVDRINNDIGHIKENFNLVCLKCNLKRRRQNDEKYLFSSQLSIHKLEK</sequence>
<accession>A0A6C0IKV0</accession>
<evidence type="ECO:0000313" key="1">
    <source>
        <dbReference type="EMBL" id="QHT93818.1"/>
    </source>
</evidence>
<reference evidence="1" key="1">
    <citation type="journal article" date="2020" name="Nature">
        <title>Giant virus diversity and host interactions through global metagenomics.</title>
        <authorList>
            <person name="Schulz F."/>
            <person name="Roux S."/>
            <person name="Paez-Espino D."/>
            <person name="Jungbluth S."/>
            <person name="Walsh D.A."/>
            <person name="Denef V.J."/>
            <person name="McMahon K.D."/>
            <person name="Konstantinidis K.T."/>
            <person name="Eloe-Fadrosh E.A."/>
            <person name="Kyrpides N.C."/>
            <person name="Woyke T."/>
        </authorList>
    </citation>
    <scope>NUCLEOTIDE SEQUENCE</scope>
    <source>
        <strain evidence="1">GVMAG-M-3300024258-14</strain>
    </source>
</reference>
<dbReference type="Gene3D" id="3.30.40.220">
    <property type="match status" value="1"/>
</dbReference>
<dbReference type="AlphaFoldDB" id="A0A6C0IKV0"/>
<dbReference type="EMBL" id="MN740210">
    <property type="protein sequence ID" value="QHT93818.1"/>
    <property type="molecule type" value="Genomic_DNA"/>
</dbReference>
<organism evidence="1">
    <name type="scientific">viral metagenome</name>
    <dbReference type="NCBI Taxonomy" id="1070528"/>
    <lineage>
        <taxon>unclassified sequences</taxon>
        <taxon>metagenomes</taxon>
        <taxon>organismal metagenomes</taxon>
    </lineage>
</organism>